<organism evidence="1 2">
    <name type="scientific">Papaver somniferum</name>
    <name type="common">Opium poppy</name>
    <dbReference type="NCBI Taxonomy" id="3469"/>
    <lineage>
        <taxon>Eukaryota</taxon>
        <taxon>Viridiplantae</taxon>
        <taxon>Streptophyta</taxon>
        <taxon>Embryophyta</taxon>
        <taxon>Tracheophyta</taxon>
        <taxon>Spermatophyta</taxon>
        <taxon>Magnoliopsida</taxon>
        <taxon>Ranunculales</taxon>
        <taxon>Papaveraceae</taxon>
        <taxon>Papaveroideae</taxon>
        <taxon>Papaver</taxon>
    </lineage>
</organism>
<accession>A0A4Y7KEE7</accession>
<proteinExistence type="predicted"/>
<reference evidence="1 2" key="1">
    <citation type="journal article" date="2018" name="Science">
        <title>The opium poppy genome and morphinan production.</title>
        <authorList>
            <person name="Guo L."/>
            <person name="Winzer T."/>
            <person name="Yang X."/>
            <person name="Li Y."/>
            <person name="Ning Z."/>
            <person name="He Z."/>
            <person name="Teodor R."/>
            <person name="Lu Y."/>
            <person name="Bowser T.A."/>
            <person name="Graham I.A."/>
            <person name="Ye K."/>
        </authorList>
    </citation>
    <scope>NUCLEOTIDE SEQUENCE [LARGE SCALE GENOMIC DNA]</scope>
    <source>
        <strain evidence="2">cv. HN1</strain>
        <tissue evidence="1">Leaves</tissue>
    </source>
</reference>
<sequence>MYQIPQRGFQFPLPTYNIAVEESIVMLRASQNLLQRLRLIV</sequence>
<evidence type="ECO:0000313" key="1">
    <source>
        <dbReference type="EMBL" id="RZC70408.1"/>
    </source>
</evidence>
<dbReference type="AlphaFoldDB" id="A0A4Y7KEE7"/>
<dbReference type="Gramene" id="RZC70408">
    <property type="protein sequence ID" value="RZC70408"/>
    <property type="gene ID" value="C5167_033518"/>
</dbReference>
<feature type="non-terminal residue" evidence="1">
    <location>
        <position position="41"/>
    </location>
</feature>
<dbReference type="Proteomes" id="UP000316621">
    <property type="component" value="Chromosome 7"/>
</dbReference>
<name>A0A4Y7KEE7_PAPSO</name>
<keyword evidence="2" id="KW-1185">Reference proteome</keyword>
<protein>
    <submittedName>
        <fullName evidence="1">Uncharacterized protein</fullName>
    </submittedName>
</protein>
<evidence type="ECO:0000313" key="2">
    <source>
        <dbReference type="Proteomes" id="UP000316621"/>
    </source>
</evidence>
<dbReference type="EMBL" id="CM010721">
    <property type="protein sequence ID" value="RZC70408.1"/>
    <property type="molecule type" value="Genomic_DNA"/>
</dbReference>
<gene>
    <name evidence="1" type="ORF">C5167_033518</name>
</gene>